<dbReference type="AlphaFoldDB" id="A0A813KIT3"/>
<gene>
    <name evidence="1" type="ORF">PGLA2088_LOCUS32863</name>
</gene>
<evidence type="ECO:0000313" key="1">
    <source>
        <dbReference type="EMBL" id="CAE8703503.1"/>
    </source>
</evidence>
<protein>
    <submittedName>
        <fullName evidence="1">Uncharacterized protein</fullName>
    </submittedName>
</protein>
<sequence>MRERCLLEWVWELFGQVDKAAMGAAQSSALLEVCCWVPIDQKRLASAAETQVLRASSFFERQSFEYEQCTPTAAETLEVLLADGHADLGRRVQEASSKIPPDLLEAWAALADQSIRVGIDYQSLGLGHFHPETRLQYRQGSHSSCTAPASRWRATQSRQELRDIFLGCLDANAAIQMQVTEIEKALVRAFLHEIGAPATTRASADGVAAALRAELLQPLRALNEGQACMRTTFSKEPIPAGLLAQAIKAITEAVLSKPGGFSEWRYTNPVGREQLRGLTQIQADLWRQATSLAHEGGLVTHEDDDSELGFFWATKIGGPSHGFDYEAQCLLPLLCNARNKVLLVSDPSWPDHPAGRFHWRLLWAADDSVSFASETGKAKTVGPRLWLEALHVDFEALREGLGSNWVKSGLKHAISKACRMEAPLLVELGFLEMLRTEALFFGDGEVCESCERLILRPSNGVLEASDYLSNRHDWVQLDEGITEPLPRAMYIPPGAVNPKKLFQFAKKTSDISLSPLHSPGKYF</sequence>
<proteinExistence type="predicted"/>
<name>A0A813KIT3_POLGL</name>
<reference evidence="1" key="1">
    <citation type="submission" date="2021-02" db="EMBL/GenBank/DDBJ databases">
        <authorList>
            <person name="Dougan E. K."/>
            <person name="Rhodes N."/>
            <person name="Thang M."/>
            <person name="Chan C."/>
        </authorList>
    </citation>
    <scope>NUCLEOTIDE SEQUENCE</scope>
</reference>
<dbReference type="EMBL" id="CAJNNW010030465">
    <property type="protein sequence ID" value="CAE8703503.1"/>
    <property type="molecule type" value="Genomic_DNA"/>
</dbReference>
<accession>A0A813KIT3</accession>
<dbReference type="Proteomes" id="UP000626109">
    <property type="component" value="Unassembled WGS sequence"/>
</dbReference>
<organism evidence="1 2">
    <name type="scientific">Polarella glacialis</name>
    <name type="common">Dinoflagellate</name>
    <dbReference type="NCBI Taxonomy" id="89957"/>
    <lineage>
        <taxon>Eukaryota</taxon>
        <taxon>Sar</taxon>
        <taxon>Alveolata</taxon>
        <taxon>Dinophyceae</taxon>
        <taxon>Suessiales</taxon>
        <taxon>Suessiaceae</taxon>
        <taxon>Polarella</taxon>
    </lineage>
</organism>
<evidence type="ECO:0000313" key="2">
    <source>
        <dbReference type="Proteomes" id="UP000626109"/>
    </source>
</evidence>
<comment type="caution">
    <text evidence="1">The sequence shown here is derived from an EMBL/GenBank/DDBJ whole genome shotgun (WGS) entry which is preliminary data.</text>
</comment>